<protein>
    <recommendedName>
        <fullName evidence="1">COMM domain-containing protein</fullName>
    </recommendedName>
</protein>
<proteinExistence type="predicted"/>
<dbReference type="EMBL" id="JARKIK010000011">
    <property type="protein sequence ID" value="KAK8748779.1"/>
    <property type="molecule type" value="Genomic_DNA"/>
</dbReference>
<evidence type="ECO:0000259" key="1">
    <source>
        <dbReference type="PROSITE" id="PS51269"/>
    </source>
</evidence>
<gene>
    <name evidence="2" type="ORF">OTU49_015986</name>
</gene>
<dbReference type="Proteomes" id="UP001445076">
    <property type="component" value="Unassembled WGS sequence"/>
</dbReference>
<dbReference type="InterPro" id="IPR017920">
    <property type="entry name" value="COMM"/>
</dbReference>
<dbReference type="EMBL" id="JARKIK010000011">
    <property type="protein sequence ID" value="KAK8748777.1"/>
    <property type="molecule type" value="Genomic_DNA"/>
</dbReference>
<accession>A0AAW0XY99</accession>
<organism evidence="2 3">
    <name type="scientific">Cherax quadricarinatus</name>
    <name type="common">Australian red claw crayfish</name>
    <dbReference type="NCBI Taxonomy" id="27406"/>
    <lineage>
        <taxon>Eukaryota</taxon>
        <taxon>Metazoa</taxon>
        <taxon>Ecdysozoa</taxon>
        <taxon>Arthropoda</taxon>
        <taxon>Crustacea</taxon>
        <taxon>Multicrustacea</taxon>
        <taxon>Malacostraca</taxon>
        <taxon>Eumalacostraca</taxon>
        <taxon>Eucarida</taxon>
        <taxon>Decapoda</taxon>
        <taxon>Pleocyemata</taxon>
        <taxon>Astacidea</taxon>
        <taxon>Parastacoidea</taxon>
        <taxon>Parastacidae</taxon>
        <taxon>Cherax</taxon>
    </lineage>
</organism>
<dbReference type="AlphaFoldDB" id="A0AAW0XY99"/>
<dbReference type="EMBL" id="JARKIK010000011">
    <property type="protein sequence ID" value="KAK8748780.1"/>
    <property type="molecule type" value="Genomic_DNA"/>
</dbReference>
<evidence type="ECO:0000313" key="2">
    <source>
        <dbReference type="EMBL" id="KAK8748777.1"/>
    </source>
</evidence>
<reference evidence="2 3" key="1">
    <citation type="journal article" date="2024" name="BMC Genomics">
        <title>Genome assembly of redclaw crayfish (Cherax quadricarinatus) provides insights into its immune adaptation and hypoxia tolerance.</title>
        <authorList>
            <person name="Liu Z."/>
            <person name="Zheng J."/>
            <person name="Li H."/>
            <person name="Fang K."/>
            <person name="Wang S."/>
            <person name="He J."/>
            <person name="Zhou D."/>
            <person name="Weng S."/>
            <person name="Chi M."/>
            <person name="Gu Z."/>
            <person name="He J."/>
            <person name="Li F."/>
            <person name="Wang M."/>
        </authorList>
    </citation>
    <scope>NUCLEOTIDE SEQUENCE [LARGE SCALE GENOMIC DNA]</scope>
    <source>
        <strain evidence="2">ZL_2023a</strain>
    </source>
</reference>
<name>A0AAW0XY99_CHEQU</name>
<evidence type="ECO:0000313" key="3">
    <source>
        <dbReference type="Proteomes" id="UP001445076"/>
    </source>
</evidence>
<dbReference type="Pfam" id="PF21672">
    <property type="entry name" value="COMM_HN"/>
    <property type="match status" value="1"/>
</dbReference>
<dbReference type="PANTHER" id="PTHR12333">
    <property type="entry name" value="COMM DOMAIN CONTAINING PROTEIN 10"/>
    <property type="match status" value="1"/>
</dbReference>
<reference evidence="2" key="2">
    <citation type="submission" date="2024-01" db="EMBL/GenBank/DDBJ databases">
        <authorList>
            <person name="He J."/>
            <person name="Wang M."/>
            <person name="Zheng J."/>
            <person name="Liu Z."/>
        </authorList>
    </citation>
    <scope>NUCLEOTIDE SEQUENCE</scope>
    <source>
        <strain evidence="2">ZL_2023a</strain>
        <tissue evidence="2">Muscle</tissue>
    </source>
</reference>
<keyword evidence="3" id="KW-1185">Reference proteome</keyword>
<dbReference type="PROSITE" id="PS51269">
    <property type="entry name" value="COMM"/>
    <property type="match status" value="1"/>
</dbReference>
<dbReference type="InterPro" id="IPR037361">
    <property type="entry name" value="COMMD10"/>
</dbReference>
<comment type="caution">
    <text evidence="2">The sequence shown here is derived from an EMBL/GenBank/DDBJ whole genome shotgun (WGS) entry which is preliminary data.</text>
</comment>
<dbReference type="PANTHER" id="PTHR12333:SF0">
    <property type="entry name" value="COMM DOMAIN-CONTAINING PROTEIN 10"/>
    <property type="match status" value="1"/>
</dbReference>
<sequence length="199" mass="22166">MLQITKKLQEGISFINAIDINKLNGLLGRVSAALCSGCSQVFTEEEEEKLSSSLGHTMEQTRQLVHTVLHIIQQAAQGMVRPAVLGEHLLAAGITQDRVEIFTESWMTNAKTIVDKLRQQTLSEKQLEDIAWELHLETASSCLARQSHPIAHLQLNLVSGTTAGKPEATEKVVIQFDQDQLYQLYGHLEQIQSQLDALR</sequence>
<dbReference type="EMBL" id="JARKIK010000011">
    <property type="protein sequence ID" value="KAK8748776.1"/>
    <property type="molecule type" value="Genomic_DNA"/>
</dbReference>
<dbReference type="Pfam" id="PF07258">
    <property type="entry name" value="COMM_domain"/>
    <property type="match status" value="1"/>
</dbReference>
<dbReference type="EMBL" id="JARKIK010000011">
    <property type="protein sequence ID" value="KAK8748778.1"/>
    <property type="molecule type" value="Genomic_DNA"/>
</dbReference>
<feature type="domain" description="COMM" evidence="1">
    <location>
        <begin position="126"/>
        <end position="199"/>
    </location>
</feature>